<dbReference type="Gene3D" id="3.30.70.2490">
    <property type="match status" value="1"/>
</dbReference>
<dbReference type="Pfam" id="PF22235">
    <property type="entry name" value="FAS1_thioest_ins"/>
    <property type="match status" value="1"/>
</dbReference>
<dbReference type="Proteomes" id="UP000187455">
    <property type="component" value="Unassembled WGS sequence"/>
</dbReference>
<dbReference type="FunFam" id="3.90.25.70:FF:000001">
    <property type="entry name" value="Fatty acid synthase subunit alpha"/>
    <property type="match status" value="1"/>
</dbReference>
<comment type="caution">
    <text evidence="10">The sequence shown here is derived from an EMBL/GenBank/DDBJ whole genome shotgun (WGS) entry which is preliminary data.</text>
</comment>
<dbReference type="EMBL" id="LSSL01002101">
    <property type="protein sequence ID" value="OLY81869.1"/>
    <property type="molecule type" value="Genomic_DNA"/>
</dbReference>
<dbReference type="PANTHER" id="PTHR10982:SF21">
    <property type="entry name" value="FATTY ACID SYNTHASE SUBUNIT BETA"/>
    <property type="match status" value="1"/>
</dbReference>
<dbReference type="GO" id="GO:0006633">
    <property type="term" value="P:fatty acid biosynthetic process"/>
    <property type="evidence" value="ECO:0007669"/>
    <property type="project" value="InterPro"/>
</dbReference>
<dbReference type="InterPro" id="IPR014031">
    <property type="entry name" value="Ketoacyl_synth_C"/>
</dbReference>
<dbReference type="InterPro" id="IPR029069">
    <property type="entry name" value="HotDog_dom_sf"/>
</dbReference>
<dbReference type="Gene3D" id="1.20.1050.120">
    <property type="match status" value="1"/>
</dbReference>
<dbReference type="STRING" id="133383.A0A1R0GYA8"/>
<dbReference type="Gene3D" id="3.30.1120.100">
    <property type="match status" value="1"/>
</dbReference>
<evidence type="ECO:0000256" key="5">
    <source>
        <dbReference type="ARBA" id="ARBA00022857"/>
    </source>
</evidence>
<dbReference type="PANTHER" id="PTHR10982">
    <property type="entry name" value="MALONYL COA-ACYL CARRIER PROTEIN TRANSACYLASE"/>
    <property type="match status" value="1"/>
</dbReference>
<dbReference type="InterPro" id="IPR014030">
    <property type="entry name" value="Ketoacyl_synth_N"/>
</dbReference>
<dbReference type="Gene3D" id="6.10.250.1930">
    <property type="match status" value="1"/>
</dbReference>
<dbReference type="Pfam" id="PF00698">
    <property type="entry name" value="Acyl_transf_1"/>
    <property type="match status" value="1"/>
</dbReference>
<dbReference type="Gene3D" id="6.10.140.1400">
    <property type="match status" value="1"/>
</dbReference>
<dbReference type="Gene3D" id="2.40.128.700">
    <property type="match status" value="1"/>
</dbReference>
<evidence type="ECO:0000313" key="10">
    <source>
        <dbReference type="EMBL" id="OLY81869.1"/>
    </source>
</evidence>
<evidence type="ECO:0000256" key="3">
    <source>
        <dbReference type="ARBA" id="ARBA00022679"/>
    </source>
</evidence>
<sequence length="3809" mass="432425">MPRRISDSNLENKTPSLKLDEFEYLIILQDECKVPVYPIHRGELFHLIDLFENSTSVEVLQNPNQNNSIEIILRFIDFILKENEEKEIAYFSEIFKLIFDYLNIEYITEDIHVSVQKIEDYEIQKYMMNTYYRASSYFGNSDGGVVDVVIQKKKSYLLESGRLGKSKIMGIFGGQGVSENYFDELQDMYQTYGPFILKFLEEMSNTLKDTQKKFSKMIFFKHNFDLLDWILDDKSRPDQQYLNQSFISFPIIGLIQILNVYIVLKTLNMSPKRLSECFNCLSGHSQGVLTAYVLSISPNIESFKKNSLIELAILFTIGAKSHMDFPSKNISNVIVKDSLENGEGNPAHMLLVSGITNEQMENKLDYVNSHFDGYTRLEISIINSRDSFVISGPPQNLHSLCKNLRYLKPSVGSDQARIPFSKRNMNVNCQFLQVSEPFHSNYMNKTAFGIMELLRKYDFKFQKSHMAVPIKSFSTGLFLDSSENALNYIVNSICFQKGDWIKATNVDALTHLVDFGPGGFSGIGSLTEKNKEGSGVYIIFAGENKKKFDSYSGSKFEIFDSRIDNIKYLKSWAEEYGPKLVRLNNNSNGEDRDKLYLDTKFSRLLGKPPLMVAGMTPSTVHPEFVSAVLNAGYHIELAGGGYYNEKSLRDSINRIKGSIDPGNAVTLNIIFLNVRMASFQIPLIQVMRSEGSPIDGVCISAGVPTLETCSDLISGLISVGIRHISFKPGSTSAIRQVIRIAKENKDMNIILQWTGGRGGGHHSFEDFHQPIVDTYSEIRSHANIILVAGSGFGGSKDTIPYLMGDWSLKFGRSKMPYDGILLGSRMMVAKECPTSYEVKKIIVDTPGVADEEWEKTYDGAAGGVISVISELGQPVHVIANRAAILWREFDDTLFSLPKDQMFSELQKKKDYIISRINEDYQKPYFGRSKDGSILDLEDMTYSEVVNRLIQLFYLNKIHKWVDPTYKEILGDFLTRIEERFSDKSHEPILKSLSQLENPFEISEKILLRYSKSFDQVLIVEDVHHFLQICSKAGRKPVNFIPILDKDFESWFKKDSLWQSEFIESVLNEDVGRIIILQGPVSVSYSTEVNVPSKVILDEINNSYIEYVLNKRYKGDVKEVPQIEYLYEFGNITVNKDSSKVVKKAGEEFLEIKTQKDEMELPSYSEWINIISRGQKSWLTSLYESNTIVREGSLCNNNLKSLLMPRINQTVIINYYDDMKPQRISISTCKDYEDVVLLYNENKKMIKITLNYLRRSEVVGLDFLFYYRPDMPFAMISEISEGRNARIGQFYKKIWIEDISKLHLEEYPQRSAFKNNISVTKEELSRFCQIIENNLLEYSNKRINEPSIIPLDYLFALAWDSMCLVSIDGVNASVLDVVHYSNKFEILQEGITLNTNDIINVKSRLVSVKNKDNGVFVSVEGIILKGSSPYCKITTVSMYRGKSNDFNNSFEEIENDPMEICISSDKILSIILSKEWLNIDDSSIGSIKVGSKLIFKLKSFYKFKNELKYSSVKVEGIIESPAVNRSYVTVGKVEYMSGSSYGNPVIEFLNRFGKRFNDPSYFEDGGYNIIPISEQRMAFSQTHLSNLDYSLSSGDLNPIHTNKYFSDFCGLPATIVHGMWTSANTRKVLEIFAAESKPERVVFYETNFLDMVIPGEKLETHLTHIGMTEGKKIIKIQVFKCKDNTKVLEGTAHVIPPKTVYVFTGQGSQVKGMGMELYGKSDTAKKIWDDADSHMFNKYGFSLLEILNSNIKQKTIYFGGENGSKIRSNYMSLKYEEISTDGEKKLVPLFPDINQDTQSHTFISADCLMNSTEFTQPLIMIYEIAAFQDMVDNNLVYNDIMFAGHSLGEFCALSALGRIMKTEDMVELIFYRGLAMQKIVKRSADGSSNYGMVAFNPSRCLKGLEFSFFNDLIKVIGSLGFGLIETVNYNTENWQYVIAGELRLLKVFGLITDFLSLNKSHLRLMISNYESSLNSGKNVEGVFNEITKKYLQISEEKNQYDDFSRSICTIKLPGIDVPFHSSYLNPGVSFIRTISYSSFDEKDLPVDFLEGRYIPNIVGKPFELSKEYFQLVYLHTGSQIIKKEIEQWNSYNLKLIKTRKRLGYIFMIEMLSYQFANPVQWISTQDELFKKFSFERFIEVGPTSVLCGMAKKTELLKYSDYDNFNNIQREFFCISGDQDEIYYKSRNQINDLEVSELSENNNLQTSVSSEDKASTITEYSGDSSFNEINMAPMLENEAEDISDVDIPISLIIVPIVAKKVKKKFSDVPQNKSIKEIVNGKSALQNEIVGDIQKEIPSLMIDRLEEMPLNEIFETSVKSVSKLGSYSSIAVSRLITSKMPMGLTLPNVKNFLKKSCGLGTLRSDSLLFLGTTMEPETRISSESLAHQWLMEVSGEYSRITGIKFNRKSSKAKQNLNSNAVVINSEEFEKEKKRNSDFLFSQFKVLAEFLDIDISKAKSKIQREIEDLNESLQKSLDILTKEHGDVYLDGVKPIFEKNKIRIYDSYWNWAHHDEEELFYNLLHGKYINEEKSLSFKTTSMANRSSKRLVDSLKYKYGCILTNSLKTCSYNPDHYEHIKSKMEEIITKCEVEMDKNPRYYGVYEYLGPKTEINGRGEIKYSEAPRKDINEILDFIKSMVKGYKLEDDARINTKQPEIILEDLKESIPDNNQNKNFKQYSEIINSMFESNRLPYLNLRQRNGMGINWTYNKDYTLNYLSCLMDISKNGLTFSKKKVLITGVGGKSIGMEILKALLVGGAEVVATTSRFNYENTKVYQNIYKKYGSKGSKLILFPFNQGSQGDINNLIDNIYEDTKKGGLGWDLDIIIPFGGISANGRDISEFDSLAELSHRIMMTNLIRIIGKVAHNKSIRNIISRPAQVILPLSLNHGGFGGDGMYPESKIGIMTLFDRWYSESWKDYINITGSIIGWSRGTSLMQQNNVLAMEMEKTGARTFSATETAFCIIGLMHPIIRSMNDLNPIYADISGGFGYVTNFSDLVSEIRQNLQEISETKKEITAEISFDFNCVEGDDTERLYKIDEIIPKSLIKLDFPRLLDYKDLSDKHYMFNMLNLDKTVVVTGFGEVGSHGNAETRWEFEAFGELSIKGCIMLGWIMGFIKYFNGKLKNGQDYAGWIDCITKEPVEDKKIKILYEKKIIADSGVRIIDPSLNRGYDPFKKMYIREALIERDMPPIVTSKDEAKSFKLINDEKVNIWENKDKTWSVQFLEGSSLYVPKATVFDVIVGSQIPKGFSPERYGFSESLVKNLDRISIMVLISVCDALMRAGIDDPYEFYKFIHLSELGNSEGSAVGGSHSTSELIKDRMLGYELRDRVLLESLVTTPSAYTNMLLFSSSGPSKVSSGTCATGAISIDLAMESILTGDAKVMVTGGHDDLAEESGFEFYSMKATVNTTMEIENGRDPHEMSRPFSSTRHGFMDSAGAGSAIIMTASLALEMGLPIYGIIAYTGSASDKVGRSFPAPGKGLLTSASEKLGSFKHPLLDFNFRKRQLDRRRKEINRNLDFELIKLSSIPNGYDIIESIKSMKNKYGNSYTKKFLEKSPKDFLERPDLLSRLKQVFTESVKYEKEALDHWNGQIYLSNVNISSLRGSLAVYNLTVDEIDLLSCHGTSTIANDQNEASIISKQFDILGRSKGNICPAVSQKSVIGHTKGGAASMALNGVLQSIMTGIIPGNLSADNISQEFEEFGFIFNPSSCIKKDYIHSALIKSLGFGQVGGEVLVVNPDYLFASIPEGVYDEYRSKVKNRMIKSEKILYNTLTDSKKHFNQKKSPPYNPEDRESILLNPDSRAKYDRISNEYKF</sequence>
<evidence type="ECO:0000313" key="11">
    <source>
        <dbReference type="Proteomes" id="UP000187455"/>
    </source>
</evidence>
<keyword evidence="7" id="KW-0175">Coiled coil</keyword>
<dbReference type="FunFam" id="3.20.20.70:FF:000078">
    <property type="entry name" value="Fatty acid synthase beta subunit dehydratase"/>
    <property type="match status" value="1"/>
</dbReference>
<dbReference type="SUPFAM" id="SSF51735">
    <property type="entry name" value="NAD(P)-binding Rossmann-fold domains"/>
    <property type="match status" value="1"/>
</dbReference>
<dbReference type="Gene3D" id="3.30.70.2430">
    <property type="match status" value="1"/>
</dbReference>
<feature type="domain" description="Ketosynthase family 3 (KS3)" evidence="9">
    <location>
        <begin position="3171"/>
        <end position="3732"/>
    </location>
</feature>
<dbReference type="InterPro" id="IPR002539">
    <property type="entry name" value="MaoC-like_dom"/>
</dbReference>
<dbReference type="FunFam" id="1.20.930.70:FF:000001">
    <property type="entry name" value="Fatty acid synthase beta subunit dehydratase"/>
    <property type="match status" value="1"/>
</dbReference>
<dbReference type="Pfam" id="PF00109">
    <property type="entry name" value="ketoacyl-synt"/>
    <property type="match status" value="1"/>
</dbReference>
<keyword evidence="4" id="KW-0378">Hydrolase</keyword>
<dbReference type="OrthoDB" id="4251012at2759"/>
<reference evidence="10 11" key="1">
    <citation type="journal article" date="2016" name="Mol. Biol. Evol.">
        <title>Genome-Wide Survey of Gut Fungi (Harpellales) Reveals the First Horizontally Transferred Ubiquitin Gene from a Mosquito Host.</title>
        <authorList>
            <person name="Wang Y."/>
            <person name="White M.M."/>
            <person name="Kvist S."/>
            <person name="Moncalvo J.M."/>
        </authorList>
    </citation>
    <scope>NUCLEOTIDE SEQUENCE [LARGE SCALE GENOMIC DNA]</scope>
    <source>
        <strain evidence="10 11">ALG-7-W6</strain>
    </source>
</reference>
<keyword evidence="11" id="KW-1185">Reference proteome</keyword>
<proteinExistence type="predicted"/>
<keyword evidence="6" id="KW-0560">Oxidoreductase</keyword>
<dbReference type="InterPro" id="IPR001227">
    <property type="entry name" value="Ac_transferase_dom_sf"/>
</dbReference>
<dbReference type="Gene3D" id="3.10.129.10">
    <property type="entry name" value="Hotdog Thioesterase"/>
    <property type="match status" value="1"/>
</dbReference>
<feature type="coiled-coil region" evidence="7">
    <location>
        <begin position="2451"/>
        <end position="2479"/>
    </location>
</feature>
<keyword evidence="3" id="KW-0808">Transferase</keyword>
<dbReference type="InterPro" id="IPR016039">
    <property type="entry name" value="Thiolase-like"/>
</dbReference>
<dbReference type="Gene3D" id="3.40.366.10">
    <property type="entry name" value="Malonyl-Coenzyme A Acyl Carrier Protein, domain 2"/>
    <property type="match status" value="3"/>
</dbReference>
<dbReference type="Gene3D" id="3.40.50.720">
    <property type="entry name" value="NAD(P)-binding Rossmann-like Domain"/>
    <property type="match status" value="1"/>
</dbReference>
<dbReference type="InterPro" id="IPR040883">
    <property type="entry name" value="FAS_meander"/>
</dbReference>
<dbReference type="SUPFAM" id="SSF51412">
    <property type="entry name" value="Inosine monophosphate dehydrogenase (IMPDH)"/>
    <property type="match status" value="1"/>
</dbReference>
<dbReference type="InterPro" id="IPR013785">
    <property type="entry name" value="Aldolase_TIM"/>
</dbReference>
<name>A0A1R0GYA8_9FUNG</name>
<dbReference type="InterPro" id="IPR032088">
    <property type="entry name" value="SAT"/>
</dbReference>
<dbReference type="PROSITE" id="PS52004">
    <property type="entry name" value="KS3_2"/>
    <property type="match status" value="1"/>
</dbReference>
<dbReference type="GO" id="GO:0019171">
    <property type="term" value="F:(3R)-hydroxyacyl-[acyl-carrier-protein] dehydratase activity"/>
    <property type="evidence" value="ECO:0007669"/>
    <property type="project" value="InterPro"/>
</dbReference>
<dbReference type="GO" id="GO:0004312">
    <property type="term" value="F:fatty acid synthase activity"/>
    <property type="evidence" value="ECO:0007669"/>
    <property type="project" value="InterPro"/>
</dbReference>
<dbReference type="Pfam" id="PF02801">
    <property type="entry name" value="Ketoacyl-synt_C"/>
    <property type="match status" value="1"/>
</dbReference>
<dbReference type="Pfam" id="PF08354">
    <property type="entry name" value="Fas1-AflB-like_hel"/>
    <property type="match status" value="1"/>
</dbReference>
<dbReference type="InterPro" id="IPR036291">
    <property type="entry name" value="NAD(P)-bd_dom_sf"/>
</dbReference>
<dbReference type="Pfam" id="PF01575">
    <property type="entry name" value="MaoC_dehydratas"/>
    <property type="match status" value="1"/>
</dbReference>
<protein>
    <submittedName>
        <fullName evidence="10">Fatty acid synthase subunit beta</fullName>
    </submittedName>
</protein>
<dbReference type="PRINTS" id="PR01483">
    <property type="entry name" value="FASYNTHASE"/>
</dbReference>
<keyword evidence="2" id="KW-0597">Phosphoprotein</keyword>
<dbReference type="SUPFAM" id="SSF52151">
    <property type="entry name" value="FabD/lysophospholipase-like"/>
    <property type="match status" value="2"/>
</dbReference>
<dbReference type="Gene3D" id="6.20.240.10">
    <property type="match status" value="1"/>
</dbReference>
<dbReference type="InterPro" id="IPR020841">
    <property type="entry name" value="PKS_Beta-ketoAc_synthase_dom"/>
</dbReference>
<dbReference type="CDD" id="cd00828">
    <property type="entry name" value="elong_cond_enzymes"/>
    <property type="match status" value="1"/>
</dbReference>
<evidence type="ECO:0000256" key="7">
    <source>
        <dbReference type="SAM" id="Coils"/>
    </source>
</evidence>
<keyword evidence="5" id="KW-0521">NADP</keyword>
<dbReference type="Pfam" id="PF18325">
    <property type="entry name" value="Fas_alpha_ACP"/>
    <property type="match status" value="1"/>
</dbReference>
<dbReference type="Pfam" id="PF16073">
    <property type="entry name" value="SAT"/>
    <property type="match status" value="1"/>
</dbReference>
<dbReference type="InterPro" id="IPR016035">
    <property type="entry name" value="Acyl_Trfase/lysoPLipase"/>
</dbReference>
<evidence type="ECO:0000256" key="2">
    <source>
        <dbReference type="ARBA" id="ARBA00022553"/>
    </source>
</evidence>
<dbReference type="CDD" id="cd08950">
    <property type="entry name" value="KR_fFAS_SDR_c_like"/>
    <property type="match status" value="1"/>
</dbReference>
<dbReference type="FunFam" id="3.40.50.720:FF:000168">
    <property type="entry name" value="Fatty acid synthase subunit alpha"/>
    <property type="match status" value="1"/>
</dbReference>
<dbReference type="InterPro" id="IPR003965">
    <property type="entry name" value="Fatty_acid_synthase"/>
</dbReference>
<dbReference type="SUPFAM" id="SSF53901">
    <property type="entry name" value="Thiolase-like"/>
    <property type="match status" value="2"/>
</dbReference>
<dbReference type="Gene3D" id="3.90.25.70">
    <property type="match status" value="1"/>
</dbReference>
<evidence type="ECO:0000259" key="9">
    <source>
        <dbReference type="PROSITE" id="PS52004"/>
    </source>
</evidence>
<gene>
    <name evidence="10" type="ORF">AYI68_g4020</name>
</gene>
<dbReference type="InterPro" id="IPR050830">
    <property type="entry name" value="Fungal_FAS"/>
</dbReference>
<keyword evidence="1" id="KW-0596">Phosphopantetheine</keyword>
<dbReference type="GO" id="GO:0016787">
    <property type="term" value="F:hydrolase activity"/>
    <property type="evidence" value="ECO:0007669"/>
    <property type="project" value="UniProtKB-KW"/>
</dbReference>
<accession>A0A1R0GYA8</accession>
<dbReference type="GO" id="GO:0004318">
    <property type="term" value="F:enoyl-[acyl-carrier-protein] reductase (NADH) activity"/>
    <property type="evidence" value="ECO:0007669"/>
    <property type="project" value="InterPro"/>
</dbReference>
<evidence type="ECO:0000256" key="6">
    <source>
        <dbReference type="ARBA" id="ARBA00023002"/>
    </source>
</evidence>
<dbReference type="Gene3D" id="1.20.930.70">
    <property type="match status" value="1"/>
</dbReference>
<dbReference type="Pfam" id="PF18314">
    <property type="entry name" value="FAS_I_H"/>
    <property type="match status" value="1"/>
</dbReference>
<organism evidence="10 11">
    <name type="scientific">Smittium mucronatum</name>
    <dbReference type="NCBI Taxonomy" id="133383"/>
    <lineage>
        <taxon>Eukaryota</taxon>
        <taxon>Fungi</taxon>
        <taxon>Fungi incertae sedis</taxon>
        <taxon>Zoopagomycota</taxon>
        <taxon>Kickxellomycotina</taxon>
        <taxon>Harpellomycetes</taxon>
        <taxon>Harpellales</taxon>
        <taxon>Legeriomycetaceae</taxon>
        <taxon>Smittium</taxon>
    </lineage>
</organism>
<evidence type="ECO:0000256" key="1">
    <source>
        <dbReference type="ARBA" id="ARBA00022450"/>
    </source>
</evidence>
<dbReference type="SUPFAM" id="SSF54637">
    <property type="entry name" value="Thioesterase/thiol ester dehydrase-isomerase"/>
    <property type="match status" value="1"/>
</dbReference>
<evidence type="ECO:0000256" key="4">
    <source>
        <dbReference type="ARBA" id="ARBA00022801"/>
    </source>
</evidence>
<feature type="region of interest" description="Disordered" evidence="8">
    <location>
        <begin position="3772"/>
        <end position="3797"/>
    </location>
</feature>
<dbReference type="Gene3D" id="3.20.20.70">
    <property type="entry name" value="Aldolase class I"/>
    <property type="match status" value="1"/>
</dbReference>
<dbReference type="GO" id="GO:0005835">
    <property type="term" value="C:fatty acid synthase complex"/>
    <property type="evidence" value="ECO:0007669"/>
    <property type="project" value="InterPro"/>
</dbReference>
<dbReference type="InterPro" id="IPR013565">
    <property type="entry name" value="Fas1/AflB-like_central"/>
</dbReference>
<dbReference type="InterPro" id="IPR014043">
    <property type="entry name" value="Acyl_transferase_dom"/>
</dbReference>
<dbReference type="InterPro" id="IPR047224">
    <property type="entry name" value="FAS_alpha_su_C"/>
</dbReference>
<dbReference type="Pfam" id="PF17951">
    <property type="entry name" value="FAS_meander"/>
    <property type="match status" value="1"/>
</dbReference>
<evidence type="ECO:0000256" key="8">
    <source>
        <dbReference type="SAM" id="MobiDB-lite"/>
    </source>
</evidence>
<dbReference type="InterPro" id="IPR041550">
    <property type="entry name" value="FASI_helical"/>
</dbReference>
<dbReference type="InterPro" id="IPR040899">
    <property type="entry name" value="Fas_alpha_ACP"/>
</dbReference>
<dbReference type="GO" id="GO:0008897">
    <property type="term" value="F:holo-[acyl-carrier-protein] synthase activity"/>
    <property type="evidence" value="ECO:0007669"/>
    <property type="project" value="InterPro"/>
</dbReference>
<dbReference type="Gene3D" id="3.40.47.10">
    <property type="match status" value="2"/>
</dbReference>
<dbReference type="Gene3D" id="6.10.60.10">
    <property type="match status" value="1"/>
</dbReference>